<protein>
    <submittedName>
        <fullName evidence="6">ATP-binding cassette domain-containing protein</fullName>
    </submittedName>
</protein>
<dbReference type="PANTHER" id="PTHR42939">
    <property type="entry name" value="ABC TRANSPORTER ATP-BINDING PROTEIN ALBC-RELATED"/>
    <property type="match status" value="1"/>
</dbReference>
<evidence type="ECO:0000256" key="3">
    <source>
        <dbReference type="ARBA" id="ARBA00022840"/>
    </source>
</evidence>
<dbReference type="EMBL" id="JACEIO010000023">
    <property type="protein sequence ID" value="MBA4537577.1"/>
    <property type="molecule type" value="Genomic_DNA"/>
</dbReference>
<accession>A0A6B3W2U1</accession>
<reference evidence="6 7" key="1">
    <citation type="submission" date="2020-02" db="EMBL/GenBank/DDBJ databases">
        <title>Bacillus aquiflavi sp. nov., isolated from yellow water of strong flavor Chinese baijiu in Yibin region of China.</title>
        <authorList>
            <person name="Xie J."/>
        </authorList>
    </citation>
    <scope>NUCLEOTIDE SEQUENCE [LARGE SCALE GENOMIC DNA]</scope>
    <source>
        <strain evidence="6 7">3H-10</strain>
    </source>
</reference>
<keyword evidence="2" id="KW-0547">Nucleotide-binding</keyword>
<keyword evidence="7" id="KW-1185">Reference proteome</keyword>
<keyword evidence="3 6" id="KW-0067">ATP-binding</keyword>
<dbReference type="GO" id="GO:0016887">
    <property type="term" value="F:ATP hydrolysis activity"/>
    <property type="evidence" value="ECO:0007669"/>
    <property type="project" value="InterPro"/>
</dbReference>
<dbReference type="AlphaFoldDB" id="A0A6B3W2U1"/>
<dbReference type="EMBL" id="JAAIWN010000021">
    <property type="protein sequence ID" value="NEY81834.1"/>
    <property type="molecule type" value="Genomic_DNA"/>
</dbReference>
<feature type="domain" description="ABC transporter" evidence="4">
    <location>
        <begin position="16"/>
        <end position="56"/>
    </location>
</feature>
<sequence>MEVNQLNKRFGIKKVLNHLNLHINECCVTAILGNNGAGKSVFLNYLLNFLDYDSGRN</sequence>
<gene>
    <name evidence="6" type="ORF">G4D64_10045</name>
    <name evidence="5" type="ORF">H1Z61_10650</name>
</gene>
<name>A0A6B3W2U1_9BACI</name>
<organism evidence="6 7">
    <name type="scientific">Bacillus aquiflavi</name>
    <dbReference type="NCBI Taxonomy" id="2672567"/>
    <lineage>
        <taxon>Bacteria</taxon>
        <taxon>Bacillati</taxon>
        <taxon>Bacillota</taxon>
        <taxon>Bacilli</taxon>
        <taxon>Bacillales</taxon>
        <taxon>Bacillaceae</taxon>
        <taxon>Bacillus</taxon>
    </lineage>
</organism>
<dbReference type="InterPro" id="IPR051782">
    <property type="entry name" value="ABC_Transporter_VariousFunc"/>
</dbReference>
<dbReference type="Gene3D" id="3.40.50.300">
    <property type="entry name" value="P-loop containing nucleotide triphosphate hydrolases"/>
    <property type="match status" value="1"/>
</dbReference>
<dbReference type="SUPFAM" id="SSF52540">
    <property type="entry name" value="P-loop containing nucleoside triphosphate hydrolases"/>
    <property type="match status" value="1"/>
</dbReference>
<proteinExistence type="predicted"/>
<dbReference type="RefSeq" id="WP_163242229.1">
    <property type="nucleotide sequence ID" value="NZ_JAAIWN010000021.1"/>
</dbReference>
<evidence type="ECO:0000313" key="8">
    <source>
        <dbReference type="Proteomes" id="UP000570010"/>
    </source>
</evidence>
<dbReference type="PANTHER" id="PTHR42939:SF1">
    <property type="entry name" value="ABC TRANSPORTER ATP-BINDING PROTEIN ALBC-RELATED"/>
    <property type="match status" value="1"/>
</dbReference>
<evidence type="ECO:0000313" key="7">
    <source>
        <dbReference type="Proteomes" id="UP000472971"/>
    </source>
</evidence>
<dbReference type="Pfam" id="PF00005">
    <property type="entry name" value="ABC_tran"/>
    <property type="match status" value="1"/>
</dbReference>
<dbReference type="Proteomes" id="UP000570010">
    <property type="component" value="Unassembled WGS sequence"/>
</dbReference>
<evidence type="ECO:0000256" key="1">
    <source>
        <dbReference type="ARBA" id="ARBA00022448"/>
    </source>
</evidence>
<evidence type="ECO:0000313" key="6">
    <source>
        <dbReference type="EMBL" id="NEY81834.1"/>
    </source>
</evidence>
<evidence type="ECO:0000259" key="4">
    <source>
        <dbReference type="Pfam" id="PF00005"/>
    </source>
</evidence>
<evidence type="ECO:0000256" key="2">
    <source>
        <dbReference type="ARBA" id="ARBA00022741"/>
    </source>
</evidence>
<dbReference type="Proteomes" id="UP000472971">
    <property type="component" value="Unassembled WGS sequence"/>
</dbReference>
<keyword evidence="1" id="KW-0813">Transport</keyword>
<evidence type="ECO:0000313" key="5">
    <source>
        <dbReference type="EMBL" id="MBA4537577.1"/>
    </source>
</evidence>
<dbReference type="InterPro" id="IPR003439">
    <property type="entry name" value="ABC_transporter-like_ATP-bd"/>
</dbReference>
<dbReference type="InterPro" id="IPR027417">
    <property type="entry name" value="P-loop_NTPase"/>
</dbReference>
<reference evidence="5 8" key="2">
    <citation type="submission" date="2020-07" db="EMBL/GenBank/DDBJ databases">
        <authorList>
            <person name="Feng H."/>
        </authorList>
    </citation>
    <scope>NUCLEOTIDE SEQUENCE [LARGE SCALE GENOMIC DNA]</scope>
    <source>
        <strain evidence="5">S-12</strain>
        <strain evidence="8">s-12</strain>
    </source>
</reference>
<comment type="caution">
    <text evidence="6">The sequence shown here is derived from an EMBL/GenBank/DDBJ whole genome shotgun (WGS) entry which is preliminary data.</text>
</comment>
<dbReference type="GO" id="GO:0005524">
    <property type="term" value="F:ATP binding"/>
    <property type="evidence" value="ECO:0007669"/>
    <property type="project" value="UniProtKB-KW"/>
</dbReference>